<evidence type="ECO:0000256" key="1">
    <source>
        <dbReference type="SAM" id="SignalP"/>
    </source>
</evidence>
<dbReference type="EMBL" id="SMSI01000001">
    <property type="protein sequence ID" value="TDH38916.1"/>
    <property type="molecule type" value="Genomic_DNA"/>
</dbReference>
<keyword evidence="3" id="KW-1185">Reference proteome</keyword>
<name>A0A4R5PPD9_9HYPH</name>
<reference evidence="2 3" key="1">
    <citation type="journal article" date="2013" name="Int. J. Syst. Evol. Microbiol.">
        <title>Hoeflea suaedae sp. nov., an endophytic bacterium isolated from the root of the halophyte Suaeda maritima.</title>
        <authorList>
            <person name="Chung E.J."/>
            <person name="Park J.A."/>
            <person name="Pramanik P."/>
            <person name="Bibi F."/>
            <person name="Jeon C.O."/>
            <person name="Chung Y.R."/>
        </authorList>
    </citation>
    <scope>NUCLEOTIDE SEQUENCE [LARGE SCALE GENOMIC DNA]</scope>
    <source>
        <strain evidence="2 3">YC6898</strain>
    </source>
</reference>
<organism evidence="2 3">
    <name type="scientific">Pseudohoeflea suaedae</name>
    <dbReference type="NCBI Taxonomy" id="877384"/>
    <lineage>
        <taxon>Bacteria</taxon>
        <taxon>Pseudomonadati</taxon>
        <taxon>Pseudomonadota</taxon>
        <taxon>Alphaproteobacteria</taxon>
        <taxon>Hyphomicrobiales</taxon>
        <taxon>Rhizobiaceae</taxon>
        <taxon>Pseudohoeflea</taxon>
    </lineage>
</organism>
<dbReference type="RefSeq" id="WP_158285712.1">
    <property type="nucleotide sequence ID" value="NZ_SMSI01000001.1"/>
</dbReference>
<feature type="chain" id="PRO_5020736594" evidence="1">
    <location>
        <begin position="19"/>
        <end position="141"/>
    </location>
</feature>
<protein>
    <submittedName>
        <fullName evidence="2">Uncharacterized protein</fullName>
    </submittedName>
</protein>
<gene>
    <name evidence="2" type="ORF">E2A64_07435</name>
</gene>
<dbReference type="AlphaFoldDB" id="A0A4R5PPD9"/>
<accession>A0A4R5PPD9</accession>
<sequence length="141" mass="15665">MKSLQAFVAAATLTTAFAGVGAPTPANAFTGGSFPACTEQGVLSYMAHRFVWTDDHVIQRGLRVDDITHARENKYEPATEIHQVGRRYCQATAWMNDGTKREMWYLIEEGMGFAGLGDNVEFCISGLDPWHVYGAWCRSVR</sequence>
<keyword evidence="1" id="KW-0732">Signal</keyword>
<feature type="signal peptide" evidence="1">
    <location>
        <begin position="1"/>
        <end position="18"/>
    </location>
</feature>
<comment type="caution">
    <text evidence="2">The sequence shown here is derived from an EMBL/GenBank/DDBJ whole genome shotgun (WGS) entry which is preliminary data.</text>
</comment>
<dbReference type="OrthoDB" id="9808546at2"/>
<proteinExistence type="predicted"/>
<evidence type="ECO:0000313" key="3">
    <source>
        <dbReference type="Proteomes" id="UP000295131"/>
    </source>
</evidence>
<evidence type="ECO:0000313" key="2">
    <source>
        <dbReference type="EMBL" id="TDH38916.1"/>
    </source>
</evidence>
<dbReference type="Proteomes" id="UP000295131">
    <property type="component" value="Unassembled WGS sequence"/>
</dbReference>